<dbReference type="SUPFAM" id="SSF49464">
    <property type="entry name" value="Carboxypeptidase regulatory domain-like"/>
    <property type="match status" value="1"/>
</dbReference>
<comment type="subcellular location">
    <subcellularLocation>
        <location evidence="1 8">Cell outer membrane</location>
        <topology evidence="1 8">Multi-pass membrane protein</topology>
    </subcellularLocation>
</comment>
<organism evidence="12 13">
    <name type="scientific">Mucilaginibacter xinganensis</name>
    <dbReference type="NCBI Taxonomy" id="1234841"/>
    <lineage>
        <taxon>Bacteria</taxon>
        <taxon>Pseudomonadati</taxon>
        <taxon>Bacteroidota</taxon>
        <taxon>Sphingobacteriia</taxon>
        <taxon>Sphingobacteriales</taxon>
        <taxon>Sphingobacteriaceae</taxon>
        <taxon>Mucilaginibacter</taxon>
    </lineage>
</organism>
<dbReference type="Pfam" id="PF00593">
    <property type="entry name" value="TonB_dep_Rec_b-barrel"/>
    <property type="match status" value="1"/>
</dbReference>
<dbReference type="InterPro" id="IPR036942">
    <property type="entry name" value="Beta-barrel_TonB_sf"/>
</dbReference>
<dbReference type="InterPro" id="IPR008969">
    <property type="entry name" value="CarboxyPept-like_regulatory"/>
</dbReference>
<evidence type="ECO:0008006" key="14">
    <source>
        <dbReference type="Google" id="ProtNLM"/>
    </source>
</evidence>
<name>A0A223NUP1_9SPHI</name>
<dbReference type="Gene3D" id="2.170.130.10">
    <property type="entry name" value="TonB-dependent receptor, plug domain"/>
    <property type="match status" value="1"/>
</dbReference>
<evidence type="ECO:0000256" key="7">
    <source>
        <dbReference type="ARBA" id="ARBA00023237"/>
    </source>
</evidence>
<dbReference type="RefSeq" id="WP_157740685.1">
    <property type="nucleotide sequence ID" value="NZ_CP022743.1"/>
</dbReference>
<dbReference type="PROSITE" id="PS52016">
    <property type="entry name" value="TONB_DEPENDENT_REC_3"/>
    <property type="match status" value="1"/>
</dbReference>
<accession>A0A223NUP1</accession>
<dbReference type="NCBIfam" id="TIGR04057">
    <property type="entry name" value="SusC_RagA_signa"/>
    <property type="match status" value="1"/>
</dbReference>
<sequence length="1071" mass="114870">MISSLVVTAQTKHSGKVIGSDDKQPVVGASVRIKGTNTGAVTDVNGEFTLSLAPGNVLVVSYLTYQTKEVTVQGDQYLTISLAPATTSLNEVVVTGYQTQRKKDISGSVATVNIAAAKVIPTSSSESLLQGQAAGVTVIQSGAPGASGNVFIRGISNFGNSSPLYVIDGVQESGMGSINPNDIESISVLKDAGAAAIYGVAGGNGVVVVTTKKGKQGKTKFTYDAFYGVTQPLGGNPFNVLSADNFEALLRTADPSNALIKDNNGHFTDYGYNSGTNVTGSPKGLANAGNPAIDPSKYVYDPNNPENDYLIQKFVKGAGTDWFHELFKSAPTQSHTVSASGANEKNNYYFSLGYLNQQGSLIGTFYKRYQARINTNFSISDHVRVGENMQVYYAEAPQGSGGIPGGNQAEGNAISFSYRMQPQIPVYDIKGNYGGTWDGLTVLGNGINPVATQNANLLDHSRSWNVEGSTYGEIDFLKHFNVRTQFGINFYNYFYDNTLQNQYYGSETHSGKNGFQEGAGYGSTYTWTNSLNYNQTFGKHSIKAFAAFEAKDNVSRYLDATINTLFSLDPAFVNINAGDSKTLIANGGANQEYSTLSVFGRVDYAYNDRYILGATIRRDGYSAFFPGRQYGTFPSISLAWRISQEDFLKGVSWLNDLKIRGSYGASGYNGNISGGNAYNSFGTGFSPSSYALTGALNSALVGFYASQIGNKKTTWEKDKVANIGFDVSLFNHLDVTAEYYKKTSSNLLFQVALPATVGGAAAPYVNIGEVQNSGVDISANYHGNIGSEVKFNAGANITSYHSNITKLDASFFTNYQRQNDALVKEQVGHPIGEFFGYTVDGYWNTQSQIDAANAAAVAKGKGTVYQTGNSANGGPALGEFHYKDINGDGVINDADRGPIGNPNPKFTYGINLGASYKGFDISTVLYGSYGGKIYNYTKYWVDFLSTFAGNKSNDLLFNSWTPSNPNAKTPKASPVGGFGSDATTNSWYVESGSFLKMRSLTLGYTIKSSTLKSWGVDNIHIFAQGVNVFTATKYKGLDPELLATGSNGLGTDIGAYPNNEKKYIFGVNMTF</sequence>
<keyword evidence="6 8" id="KW-0472">Membrane</keyword>
<keyword evidence="3 8" id="KW-1134">Transmembrane beta strand</keyword>
<evidence type="ECO:0000256" key="8">
    <source>
        <dbReference type="PROSITE-ProRule" id="PRU01360"/>
    </source>
</evidence>
<evidence type="ECO:0000256" key="6">
    <source>
        <dbReference type="ARBA" id="ARBA00023136"/>
    </source>
</evidence>
<evidence type="ECO:0000256" key="2">
    <source>
        <dbReference type="ARBA" id="ARBA00022448"/>
    </source>
</evidence>
<comment type="similarity">
    <text evidence="8 9">Belongs to the TonB-dependent receptor family.</text>
</comment>
<evidence type="ECO:0000259" key="11">
    <source>
        <dbReference type="Pfam" id="PF07715"/>
    </source>
</evidence>
<dbReference type="EMBL" id="CP022743">
    <property type="protein sequence ID" value="ASU33556.1"/>
    <property type="molecule type" value="Genomic_DNA"/>
</dbReference>
<evidence type="ECO:0000259" key="10">
    <source>
        <dbReference type="Pfam" id="PF00593"/>
    </source>
</evidence>
<keyword evidence="2 8" id="KW-0813">Transport</keyword>
<keyword evidence="7 8" id="KW-0998">Cell outer membrane</keyword>
<dbReference type="InterPro" id="IPR012910">
    <property type="entry name" value="Plug_dom"/>
</dbReference>
<feature type="domain" description="TonB-dependent receptor plug" evidence="11">
    <location>
        <begin position="102"/>
        <end position="206"/>
    </location>
</feature>
<dbReference type="Pfam" id="PF13715">
    <property type="entry name" value="CarbopepD_reg_2"/>
    <property type="match status" value="1"/>
</dbReference>
<dbReference type="GO" id="GO:0009279">
    <property type="term" value="C:cell outer membrane"/>
    <property type="evidence" value="ECO:0007669"/>
    <property type="project" value="UniProtKB-SubCell"/>
</dbReference>
<dbReference type="Proteomes" id="UP000215002">
    <property type="component" value="Chromosome"/>
</dbReference>
<gene>
    <name evidence="12" type="ORF">MuYL_1660</name>
</gene>
<proteinExistence type="inferred from homology"/>
<evidence type="ECO:0000256" key="9">
    <source>
        <dbReference type="RuleBase" id="RU003357"/>
    </source>
</evidence>
<evidence type="ECO:0000313" key="13">
    <source>
        <dbReference type="Proteomes" id="UP000215002"/>
    </source>
</evidence>
<keyword evidence="5 9" id="KW-0798">TonB box</keyword>
<dbReference type="Gene3D" id="2.40.170.20">
    <property type="entry name" value="TonB-dependent receptor, beta-barrel domain"/>
    <property type="match status" value="1"/>
</dbReference>
<dbReference type="Gene3D" id="2.60.40.1120">
    <property type="entry name" value="Carboxypeptidase-like, regulatory domain"/>
    <property type="match status" value="1"/>
</dbReference>
<feature type="domain" description="TonB-dependent receptor-like beta-barrel" evidence="10">
    <location>
        <begin position="428"/>
        <end position="1018"/>
    </location>
</feature>
<evidence type="ECO:0000256" key="4">
    <source>
        <dbReference type="ARBA" id="ARBA00022692"/>
    </source>
</evidence>
<evidence type="ECO:0000256" key="1">
    <source>
        <dbReference type="ARBA" id="ARBA00004571"/>
    </source>
</evidence>
<dbReference type="InterPro" id="IPR000531">
    <property type="entry name" value="Beta-barrel_TonB"/>
</dbReference>
<dbReference type="InterPro" id="IPR039426">
    <property type="entry name" value="TonB-dep_rcpt-like"/>
</dbReference>
<evidence type="ECO:0000256" key="5">
    <source>
        <dbReference type="ARBA" id="ARBA00023077"/>
    </source>
</evidence>
<keyword evidence="13" id="KW-1185">Reference proteome</keyword>
<keyword evidence="4 8" id="KW-0812">Transmembrane</keyword>
<dbReference type="NCBIfam" id="TIGR04056">
    <property type="entry name" value="OMP_RagA_SusC"/>
    <property type="match status" value="1"/>
</dbReference>
<dbReference type="Pfam" id="PF07715">
    <property type="entry name" value="Plug"/>
    <property type="match status" value="1"/>
</dbReference>
<dbReference type="KEGG" id="muc:MuYL_1660"/>
<dbReference type="InterPro" id="IPR023996">
    <property type="entry name" value="TonB-dep_OMP_SusC/RagA"/>
</dbReference>
<evidence type="ECO:0000256" key="3">
    <source>
        <dbReference type="ARBA" id="ARBA00022452"/>
    </source>
</evidence>
<dbReference type="InterPro" id="IPR037066">
    <property type="entry name" value="Plug_dom_sf"/>
</dbReference>
<evidence type="ECO:0000313" key="12">
    <source>
        <dbReference type="EMBL" id="ASU33556.1"/>
    </source>
</evidence>
<dbReference type="OrthoDB" id="9768177at2"/>
<dbReference type="AlphaFoldDB" id="A0A223NUP1"/>
<reference evidence="12 13" key="1">
    <citation type="submission" date="2017-08" db="EMBL/GenBank/DDBJ databases">
        <title>Complete genome sequence of Mucilaginibacter sp. strain BJC16-A31.</title>
        <authorList>
            <consortium name="Henan University of Science and Technology"/>
            <person name="You X."/>
        </authorList>
    </citation>
    <scope>NUCLEOTIDE SEQUENCE [LARGE SCALE GENOMIC DNA]</scope>
    <source>
        <strain evidence="12 13">BJC16-A31</strain>
    </source>
</reference>
<dbReference type="SUPFAM" id="SSF56935">
    <property type="entry name" value="Porins"/>
    <property type="match status" value="1"/>
</dbReference>
<dbReference type="InterPro" id="IPR023997">
    <property type="entry name" value="TonB-dep_OMP_SusC/RagA_CS"/>
</dbReference>
<protein>
    <recommendedName>
        <fullName evidence="14">SusC/RagA family TonB-linked outer membrane protein</fullName>
    </recommendedName>
</protein>